<dbReference type="AlphaFoldDB" id="A0A974PJG4"/>
<dbReference type="EMBL" id="CP068596">
    <property type="protein sequence ID" value="QQZ64608.1"/>
    <property type="molecule type" value="Genomic_DNA"/>
</dbReference>
<dbReference type="InterPro" id="IPR041270">
    <property type="entry name" value="Phage_ABA_S"/>
</dbReference>
<name>A0A974PJG4_9BACL</name>
<dbReference type="Pfam" id="PF18066">
    <property type="entry name" value="Phage_ABA_S"/>
    <property type="match status" value="1"/>
</dbReference>
<dbReference type="RefSeq" id="WP_039835485.1">
    <property type="nucleotide sequence ID" value="NZ_CP068596.1"/>
</dbReference>
<evidence type="ECO:0000313" key="2">
    <source>
        <dbReference type="EMBL" id="QQZ64608.1"/>
    </source>
</evidence>
<organism evidence="2 3">
    <name type="scientific">Paenibacillus sonchi</name>
    <dbReference type="NCBI Taxonomy" id="373687"/>
    <lineage>
        <taxon>Bacteria</taxon>
        <taxon>Bacillati</taxon>
        <taxon>Bacillota</taxon>
        <taxon>Bacilli</taxon>
        <taxon>Bacillales</taxon>
        <taxon>Paenibacillaceae</taxon>
        <taxon>Paenibacillus</taxon>
        <taxon>Paenibacillus sonchi group</taxon>
    </lineage>
</organism>
<feature type="domain" description="Phage ABA sandwich" evidence="1">
    <location>
        <begin position="67"/>
        <end position="132"/>
    </location>
</feature>
<protein>
    <recommendedName>
        <fullName evidence="1">Phage ABA sandwich domain-containing protein</fullName>
    </recommendedName>
</protein>
<sequence length="145" mass="16794">MNKAYEKERAYILTHLTKMDIRKSRMLCEPQIQRFNDLQPDERDQVIYSEVMAYGPFATEVPPFEGEVTSREEFHPTQRLDHAFQVFNYILVPDKLSLVPCGSSVGPFWIVYFEDVYLGVGKTIEMAICISAIVINDAITYKMNM</sequence>
<dbReference type="KEGG" id="pson:JI735_33705"/>
<evidence type="ECO:0000313" key="3">
    <source>
        <dbReference type="Proteomes" id="UP000595841"/>
    </source>
</evidence>
<proteinExistence type="predicted"/>
<keyword evidence="2" id="KW-0614">Plasmid</keyword>
<dbReference type="Proteomes" id="UP000595841">
    <property type="component" value="Plasmid unnamed1"/>
</dbReference>
<accession>A0A974PJG4</accession>
<reference evidence="2 3" key="1">
    <citation type="submission" date="2021-01" db="EMBL/GenBank/DDBJ databases">
        <title>Whole genome sequence of Paenibacillus sonchi LMG 24727 for comparative genomics.</title>
        <authorList>
            <person name="Lee G."/>
            <person name="Kim M.-J."/>
            <person name="Lim K."/>
            <person name="Shin J.-H."/>
        </authorList>
    </citation>
    <scope>NUCLEOTIDE SEQUENCE [LARGE SCALE GENOMIC DNA]</scope>
    <source>
        <strain evidence="2 3">LMG 24727</strain>
        <plasmid evidence="2 3">unnamed1</plasmid>
    </source>
</reference>
<keyword evidence="3" id="KW-1185">Reference proteome</keyword>
<evidence type="ECO:0000259" key="1">
    <source>
        <dbReference type="Pfam" id="PF18066"/>
    </source>
</evidence>
<geneLocation type="plasmid" evidence="2 3">
    <name>unnamed1</name>
</geneLocation>
<gene>
    <name evidence="2" type="ORF">JI735_33705</name>
</gene>